<feature type="transmembrane region" description="Helical" evidence="1">
    <location>
        <begin position="12"/>
        <end position="31"/>
    </location>
</feature>
<keyword evidence="1" id="KW-0472">Membrane</keyword>
<dbReference type="RefSeq" id="WP_167015813.1">
    <property type="nucleotide sequence ID" value="NZ_VWXF01000006.1"/>
</dbReference>
<sequence length="122" mass="13315">MAQQRNQNTRVFTLGAIFYTLVFICAHHFWLSGANALGGQPELLLFLLPGMLIALLQPERALQMTSVSALSGTLLAMVLLNTTLFNHASLGLISAWALSAVFWAGCGALLLRLVRIAFYLTH</sequence>
<accession>A0ABX0RGV9</accession>
<evidence type="ECO:0008006" key="4">
    <source>
        <dbReference type="Google" id="ProtNLM"/>
    </source>
</evidence>
<protein>
    <recommendedName>
        <fullName evidence="4">Inner membrane protein</fullName>
    </recommendedName>
</protein>
<dbReference type="EMBL" id="VWXF01000006">
    <property type="protein sequence ID" value="NIF22884.1"/>
    <property type="molecule type" value="Genomic_DNA"/>
</dbReference>
<keyword evidence="1" id="KW-0812">Transmembrane</keyword>
<feature type="transmembrane region" description="Helical" evidence="1">
    <location>
        <begin position="93"/>
        <end position="114"/>
    </location>
</feature>
<evidence type="ECO:0000313" key="3">
    <source>
        <dbReference type="Proteomes" id="UP001515683"/>
    </source>
</evidence>
<evidence type="ECO:0000256" key="1">
    <source>
        <dbReference type="SAM" id="Phobius"/>
    </source>
</evidence>
<reference evidence="2 3" key="1">
    <citation type="journal article" date="2019" name="bioRxiv">
        <title>Bacteria contribute to plant secondary compound degradation in a generalist herbivore system.</title>
        <authorList>
            <person name="Francoeur C.B."/>
            <person name="Khadempour L."/>
            <person name="Moreira-Soto R.D."/>
            <person name="Gotting K."/>
            <person name="Book A.J."/>
            <person name="Pinto-Tomas A.A."/>
            <person name="Keefover-Ring K."/>
            <person name="Currie C.R."/>
        </authorList>
    </citation>
    <scope>NUCLEOTIDE SEQUENCE [LARGE SCALE GENOMIC DNA]</scope>
    <source>
        <strain evidence="2">Acro-835</strain>
    </source>
</reference>
<dbReference type="Pfam" id="PF11045">
    <property type="entry name" value="YbjM"/>
    <property type="match status" value="1"/>
</dbReference>
<keyword evidence="1" id="KW-1133">Transmembrane helix</keyword>
<name>A0ABX0RGV9_9GAMM</name>
<feature type="transmembrane region" description="Helical" evidence="1">
    <location>
        <begin position="37"/>
        <end position="56"/>
    </location>
</feature>
<proteinExistence type="predicted"/>
<dbReference type="InterPro" id="IPR020368">
    <property type="entry name" value="Uncharacterised_YbjM"/>
</dbReference>
<feature type="transmembrane region" description="Helical" evidence="1">
    <location>
        <begin position="68"/>
        <end position="87"/>
    </location>
</feature>
<keyword evidence="3" id="KW-1185">Reference proteome</keyword>
<comment type="caution">
    <text evidence="2">The sequence shown here is derived from an EMBL/GenBank/DDBJ whole genome shotgun (WGS) entry which is preliminary data.</text>
</comment>
<organism evidence="2 3">
    <name type="scientific">Candidatus Pantoea multigeneris</name>
    <dbReference type="NCBI Taxonomy" id="2608357"/>
    <lineage>
        <taxon>Bacteria</taxon>
        <taxon>Pseudomonadati</taxon>
        <taxon>Pseudomonadota</taxon>
        <taxon>Gammaproteobacteria</taxon>
        <taxon>Enterobacterales</taxon>
        <taxon>Erwiniaceae</taxon>
        <taxon>Pantoea</taxon>
    </lineage>
</organism>
<gene>
    <name evidence="2" type="ORF">F3J40_14900</name>
</gene>
<evidence type="ECO:0000313" key="2">
    <source>
        <dbReference type="EMBL" id="NIF22884.1"/>
    </source>
</evidence>
<dbReference type="Proteomes" id="UP001515683">
    <property type="component" value="Unassembled WGS sequence"/>
</dbReference>